<evidence type="ECO:0000313" key="2">
    <source>
        <dbReference type="EMBL" id="CAH8363603.1"/>
    </source>
</evidence>
<evidence type="ECO:0000256" key="1">
    <source>
        <dbReference type="SAM" id="MobiDB-lite"/>
    </source>
</evidence>
<comment type="caution">
    <text evidence="2">The sequence shown here is derived from an EMBL/GenBank/DDBJ whole genome shotgun (WGS) entry which is preliminary data.</text>
</comment>
<name>A0ABC8KWK7_ERUVS</name>
<dbReference type="EMBL" id="CAKOAT010365154">
    <property type="protein sequence ID" value="CAH8363603.1"/>
    <property type="molecule type" value="Genomic_DNA"/>
</dbReference>
<evidence type="ECO:0000313" key="3">
    <source>
        <dbReference type="Proteomes" id="UP001642260"/>
    </source>
</evidence>
<dbReference type="AlphaFoldDB" id="A0ABC8KWK7"/>
<dbReference type="Proteomes" id="UP001642260">
    <property type="component" value="Unassembled WGS sequence"/>
</dbReference>
<protein>
    <submittedName>
        <fullName evidence="2">Uncharacterized protein</fullName>
    </submittedName>
</protein>
<proteinExistence type="predicted"/>
<keyword evidence="3" id="KW-1185">Reference proteome</keyword>
<sequence length="137" mass="15148">MDTKHSPETVETISIRKRKLITTAWGEVVEVCSDGEGMVSRLDGGSKIRSSGEDLKPCGGLEKNWEEGFERSWRNKVVGKGQDTAPDVEDETTLQSERRGASDGVEGPTPAAKGLTGVEKNCLRWRLENRVWELFLG</sequence>
<feature type="region of interest" description="Disordered" evidence="1">
    <location>
        <begin position="76"/>
        <end position="113"/>
    </location>
</feature>
<organism evidence="2 3">
    <name type="scientific">Eruca vesicaria subsp. sativa</name>
    <name type="common">Garden rocket</name>
    <name type="synonym">Eruca sativa</name>
    <dbReference type="NCBI Taxonomy" id="29727"/>
    <lineage>
        <taxon>Eukaryota</taxon>
        <taxon>Viridiplantae</taxon>
        <taxon>Streptophyta</taxon>
        <taxon>Embryophyta</taxon>
        <taxon>Tracheophyta</taxon>
        <taxon>Spermatophyta</taxon>
        <taxon>Magnoliopsida</taxon>
        <taxon>eudicotyledons</taxon>
        <taxon>Gunneridae</taxon>
        <taxon>Pentapetalae</taxon>
        <taxon>rosids</taxon>
        <taxon>malvids</taxon>
        <taxon>Brassicales</taxon>
        <taxon>Brassicaceae</taxon>
        <taxon>Brassiceae</taxon>
        <taxon>Eruca</taxon>
    </lineage>
</organism>
<accession>A0ABC8KWK7</accession>
<reference evidence="2 3" key="1">
    <citation type="submission" date="2022-03" db="EMBL/GenBank/DDBJ databases">
        <authorList>
            <person name="Macdonald S."/>
            <person name="Ahmed S."/>
            <person name="Newling K."/>
        </authorList>
    </citation>
    <scope>NUCLEOTIDE SEQUENCE [LARGE SCALE GENOMIC DNA]</scope>
</reference>
<gene>
    <name evidence="2" type="ORF">ERUC_LOCUS29359</name>
</gene>